<evidence type="ECO:0000313" key="2">
    <source>
        <dbReference type="EnsemblPlants" id="AUR62026593-RA:cds"/>
    </source>
</evidence>
<feature type="compositionally biased region" description="Basic and acidic residues" evidence="1">
    <location>
        <begin position="104"/>
        <end position="123"/>
    </location>
</feature>
<proteinExistence type="predicted"/>
<evidence type="ECO:0000313" key="3">
    <source>
        <dbReference type="Proteomes" id="UP000596660"/>
    </source>
</evidence>
<reference evidence="2" key="1">
    <citation type="journal article" date="2017" name="Nature">
        <title>The genome of Chenopodium quinoa.</title>
        <authorList>
            <person name="Jarvis D.E."/>
            <person name="Ho Y.S."/>
            <person name="Lightfoot D.J."/>
            <person name="Schmoeckel S.M."/>
            <person name="Li B."/>
            <person name="Borm T.J.A."/>
            <person name="Ohyanagi H."/>
            <person name="Mineta K."/>
            <person name="Michell C.T."/>
            <person name="Saber N."/>
            <person name="Kharbatia N.M."/>
            <person name="Rupper R.R."/>
            <person name="Sharp A.R."/>
            <person name="Dally N."/>
            <person name="Boughton B.A."/>
            <person name="Woo Y.H."/>
            <person name="Gao G."/>
            <person name="Schijlen E.G.W.M."/>
            <person name="Guo X."/>
            <person name="Momin A.A."/>
            <person name="Negrao S."/>
            <person name="Al-Babili S."/>
            <person name="Gehring C."/>
            <person name="Roessner U."/>
            <person name="Jung C."/>
            <person name="Murphy K."/>
            <person name="Arold S.T."/>
            <person name="Gojobori T."/>
            <person name="van der Linden C.G."/>
            <person name="van Loo E.N."/>
            <person name="Jellen E.N."/>
            <person name="Maughan P.J."/>
            <person name="Tester M."/>
        </authorList>
    </citation>
    <scope>NUCLEOTIDE SEQUENCE [LARGE SCALE GENOMIC DNA]</scope>
    <source>
        <strain evidence="2">cv. PI 614886</strain>
    </source>
</reference>
<accession>A0A803MBX6</accession>
<name>A0A803MBX6_CHEQI</name>
<dbReference type="AlphaFoldDB" id="A0A803MBX6"/>
<dbReference type="Gramene" id="AUR62026593-RA">
    <property type="protein sequence ID" value="AUR62026593-RA:cds"/>
    <property type="gene ID" value="AUR62026593"/>
</dbReference>
<protein>
    <submittedName>
        <fullName evidence="2">Uncharacterized protein</fullName>
    </submittedName>
</protein>
<feature type="region of interest" description="Disordered" evidence="1">
    <location>
        <begin position="104"/>
        <end position="129"/>
    </location>
</feature>
<organism evidence="2 3">
    <name type="scientific">Chenopodium quinoa</name>
    <name type="common">Quinoa</name>
    <dbReference type="NCBI Taxonomy" id="63459"/>
    <lineage>
        <taxon>Eukaryota</taxon>
        <taxon>Viridiplantae</taxon>
        <taxon>Streptophyta</taxon>
        <taxon>Embryophyta</taxon>
        <taxon>Tracheophyta</taxon>
        <taxon>Spermatophyta</taxon>
        <taxon>Magnoliopsida</taxon>
        <taxon>eudicotyledons</taxon>
        <taxon>Gunneridae</taxon>
        <taxon>Pentapetalae</taxon>
        <taxon>Caryophyllales</taxon>
        <taxon>Chenopodiaceae</taxon>
        <taxon>Chenopodioideae</taxon>
        <taxon>Atripliceae</taxon>
        <taxon>Chenopodium</taxon>
    </lineage>
</organism>
<evidence type="ECO:0000256" key="1">
    <source>
        <dbReference type="SAM" id="MobiDB-lite"/>
    </source>
</evidence>
<keyword evidence="3" id="KW-1185">Reference proteome</keyword>
<reference evidence="2" key="2">
    <citation type="submission" date="2021-03" db="UniProtKB">
        <authorList>
            <consortium name="EnsemblPlants"/>
        </authorList>
    </citation>
    <scope>IDENTIFICATION</scope>
</reference>
<dbReference type="Proteomes" id="UP000596660">
    <property type="component" value="Unplaced"/>
</dbReference>
<sequence length="129" mass="13932">MSGSLDRFARLHSGFLGQLNDSKPGMYSQAIFKGIWKTGKTSFSTIERGPFALWQMILSYDSGVCVGVESGRKVGVVSVADVVSGWDAGKEGENGGVEMVELNDGGRKEEEKKGKVEVRRQEAAIEAES</sequence>
<dbReference type="EnsemblPlants" id="AUR62026593-RA">
    <property type="protein sequence ID" value="AUR62026593-RA:cds"/>
    <property type="gene ID" value="AUR62026593"/>
</dbReference>